<organism evidence="2 3">
    <name type="scientific">Nocardia arthritidis</name>
    <dbReference type="NCBI Taxonomy" id="228602"/>
    <lineage>
        <taxon>Bacteria</taxon>
        <taxon>Bacillati</taxon>
        <taxon>Actinomycetota</taxon>
        <taxon>Actinomycetes</taxon>
        <taxon>Mycobacteriales</taxon>
        <taxon>Nocardiaceae</taxon>
        <taxon>Nocardia</taxon>
    </lineage>
</organism>
<proteinExistence type="predicted"/>
<dbReference type="PANTHER" id="PTHR10094">
    <property type="entry name" value="STEROL CARRIER PROTEIN 2 SCP-2 FAMILY PROTEIN"/>
    <property type="match status" value="1"/>
</dbReference>
<dbReference type="SUPFAM" id="SSF55718">
    <property type="entry name" value="SCP-like"/>
    <property type="match status" value="1"/>
</dbReference>
<dbReference type="Pfam" id="PF02036">
    <property type="entry name" value="SCP2"/>
    <property type="match status" value="1"/>
</dbReference>
<dbReference type="InterPro" id="IPR003033">
    <property type="entry name" value="SCP2_sterol-bd_dom"/>
</dbReference>
<feature type="domain" description="SCP2" evidence="1">
    <location>
        <begin position="49"/>
        <end position="136"/>
    </location>
</feature>
<evidence type="ECO:0000259" key="1">
    <source>
        <dbReference type="Pfam" id="PF02036"/>
    </source>
</evidence>
<evidence type="ECO:0000313" key="3">
    <source>
        <dbReference type="Proteomes" id="UP000503540"/>
    </source>
</evidence>
<sequence>MSPETTEAEFVEFVAKASDDELTELMVDPAQRQAILERIFELWCASVNVRKTKRVDSVLRWQIGAAPDIWDMHVSHGTCTATTGPAGLPPDVTVTIDDVSFLRVITRQASGLQLLATGRMGIRGSMSTALRMDGWFD</sequence>
<accession>A0A6G9Y8V1</accession>
<dbReference type="GO" id="GO:0005829">
    <property type="term" value="C:cytosol"/>
    <property type="evidence" value="ECO:0007669"/>
    <property type="project" value="TreeGrafter"/>
</dbReference>
<dbReference type="RefSeq" id="WP_167472660.1">
    <property type="nucleotide sequence ID" value="NZ_CP046172.1"/>
</dbReference>
<evidence type="ECO:0000313" key="2">
    <source>
        <dbReference type="EMBL" id="QIS09574.1"/>
    </source>
</evidence>
<dbReference type="EMBL" id="CP046172">
    <property type="protein sequence ID" value="QIS09574.1"/>
    <property type="molecule type" value="Genomic_DNA"/>
</dbReference>
<dbReference type="Gene3D" id="3.30.1050.10">
    <property type="entry name" value="SCP2 sterol-binding domain"/>
    <property type="match status" value="1"/>
</dbReference>
<gene>
    <name evidence="2" type="ORF">F5544_08360</name>
</gene>
<protein>
    <recommendedName>
        <fullName evidence="1">SCP2 domain-containing protein</fullName>
    </recommendedName>
</protein>
<keyword evidence="3" id="KW-1185">Reference proteome</keyword>
<dbReference type="KEGG" id="nah:F5544_08360"/>
<name>A0A6G9Y8V1_9NOCA</name>
<dbReference type="PANTHER" id="PTHR10094:SF25">
    <property type="entry name" value="SCP2 STEROL-BINDING DOMAIN-CONTAINING PROTEIN 1"/>
    <property type="match status" value="1"/>
</dbReference>
<dbReference type="AlphaFoldDB" id="A0A6G9Y8V1"/>
<dbReference type="Proteomes" id="UP000503540">
    <property type="component" value="Chromosome"/>
</dbReference>
<reference evidence="2 3" key="1">
    <citation type="journal article" date="2019" name="ACS Chem. Biol.">
        <title>Identification and Mobilization of a Cryptic Antibiotic Biosynthesis Gene Locus from a Human-Pathogenic Nocardia Isolate.</title>
        <authorList>
            <person name="Herisse M."/>
            <person name="Ishida K."/>
            <person name="Porter J.L."/>
            <person name="Howden B."/>
            <person name="Hertweck C."/>
            <person name="Stinear T.P."/>
            <person name="Pidot S.J."/>
        </authorList>
    </citation>
    <scope>NUCLEOTIDE SEQUENCE [LARGE SCALE GENOMIC DNA]</scope>
    <source>
        <strain evidence="2 3">AUSMDU00012717</strain>
    </source>
</reference>
<dbReference type="InterPro" id="IPR036527">
    <property type="entry name" value="SCP2_sterol-bd_dom_sf"/>
</dbReference>